<evidence type="ECO:0000313" key="7">
    <source>
        <dbReference type="Proteomes" id="UP000243579"/>
    </source>
</evidence>
<dbReference type="EMBL" id="JNBR01000132">
    <property type="protein sequence ID" value="OQR96716.1"/>
    <property type="molecule type" value="Genomic_DNA"/>
</dbReference>
<dbReference type="Pfam" id="PF00400">
    <property type="entry name" value="WD40"/>
    <property type="match status" value="1"/>
</dbReference>
<organism evidence="6 7">
    <name type="scientific">Achlya hypogyna</name>
    <name type="common">Oomycete</name>
    <name type="synonym">Protoachlya hypogyna</name>
    <dbReference type="NCBI Taxonomy" id="1202772"/>
    <lineage>
        <taxon>Eukaryota</taxon>
        <taxon>Sar</taxon>
        <taxon>Stramenopiles</taxon>
        <taxon>Oomycota</taxon>
        <taxon>Saprolegniomycetes</taxon>
        <taxon>Saprolegniales</taxon>
        <taxon>Achlyaceae</taxon>
        <taxon>Achlya</taxon>
    </lineage>
</organism>
<evidence type="ECO:0000256" key="1">
    <source>
        <dbReference type="ARBA" id="ARBA00005672"/>
    </source>
</evidence>
<name>A0A1V9ZFE5_ACHHY</name>
<dbReference type="Gene3D" id="2.130.10.10">
    <property type="entry name" value="YVTN repeat-like/Quinoprotein amine dehydrogenase"/>
    <property type="match status" value="1"/>
</dbReference>
<keyword evidence="2 4" id="KW-0853">WD repeat</keyword>
<accession>A0A1V9ZFE5</accession>
<evidence type="ECO:0000256" key="2">
    <source>
        <dbReference type="ARBA" id="ARBA00022574"/>
    </source>
</evidence>
<evidence type="ECO:0000256" key="3">
    <source>
        <dbReference type="ARBA" id="ARBA00022737"/>
    </source>
</evidence>
<dbReference type="SUPFAM" id="SSF50978">
    <property type="entry name" value="WD40 repeat-like"/>
    <property type="match status" value="1"/>
</dbReference>
<dbReference type="SMART" id="SM00320">
    <property type="entry name" value="WD40"/>
    <property type="match status" value="4"/>
</dbReference>
<protein>
    <recommendedName>
        <fullName evidence="5">EIPR1-like beta-propeller domain-containing protein</fullName>
    </recommendedName>
</protein>
<keyword evidence="3" id="KW-0677">Repeat</keyword>
<dbReference type="InterPro" id="IPR019775">
    <property type="entry name" value="WD40_repeat_CS"/>
</dbReference>
<dbReference type="STRING" id="1202772.A0A1V9ZFE5"/>
<dbReference type="OrthoDB" id="196957at2759"/>
<evidence type="ECO:0000313" key="6">
    <source>
        <dbReference type="EMBL" id="OQR96716.1"/>
    </source>
</evidence>
<keyword evidence="7" id="KW-1185">Reference proteome</keyword>
<comment type="caution">
    <text evidence="6">The sequence shown here is derived from an EMBL/GenBank/DDBJ whole genome shotgun (WGS) entry which is preliminary data.</text>
</comment>
<dbReference type="AlphaFoldDB" id="A0A1V9ZFE5"/>
<feature type="domain" description="EIPR1-like beta-propeller" evidence="5">
    <location>
        <begin position="5"/>
        <end position="299"/>
    </location>
</feature>
<dbReference type="Proteomes" id="UP000243579">
    <property type="component" value="Unassembled WGS sequence"/>
</dbReference>
<dbReference type="InterPro" id="IPR036322">
    <property type="entry name" value="WD40_repeat_dom_sf"/>
</dbReference>
<dbReference type="InterPro" id="IPR040323">
    <property type="entry name" value="EIPR1"/>
</dbReference>
<dbReference type="InterPro" id="IPR015943">
    <property type="entry name" value="WD40/YVTN_repeat-like_dom_sf"/>
</dbReference>
<dbReference type="PROSITE" id="PS50294">
    <property type="entry name" value="WD_REPEATS_REGION"/>
    <property type="match status" value="1"/>
</dbReference>
<dbReference type="PROSITE" id="PS00678">
    <property type="entry name" value="WD_REPEATS_1"/>
    <property type="match status" value="1"/>
</dbReference>
<comment type="similarity">
    <text evidence="1">Belongs to the WD repeat EIPR1 family.</text>
</comment>
<reference evidence="6 7" key="1">
    <citation type="journal article" date="2014" name="Genome Biol. Evol.">
        <title>The secreted proteins of Achlya hypogyna and Thraustotheca clavata identify the ancestral oomycete secretome and reveal gene acquisitions by horizontal gene transfer.</title>
        <authorList>
            <person name="Misner I."/>
            <person name="Blouin N."/>
            <person name="Leonard G."/>
            <person name="Richards T.A."/>
            <person name="Lane C.E."/>
        </authorList>
    </citation>
    <scope>NUCLEOTIDE SEQUENCE [LARGE SCALE GENOMIC DNA]</scope>
    <source>
        <strain evidence="6 7">ATCC 48635</strain>
    </source>
</reference>
<dbReference type="PANTHER" id="PTHR14205">
    <property type="entry name" value="WD-REPEAT PROTEIN"/>
    <property type="match status" value="1"/>
</dbReference>
<dbReference type="InterPro" id="IPR001680">
    <property type="entry name" value="WD40_rpt"/>
</dbReference>
<dbReference type="Pfam" id="PF23609">
    <property type="entry name" value="Beta-prop_EIPR1"/>
    <property type="match status" value="1"/>
</dbReference>
<dbReference type="GO" id="GO:0016567">
    <property type="term" value="P:protein ubiquitination"/>
    <property type="evidence" value="ECO:0007669"/>
    <property type="project" value="TreeGrafter"/>
</dbReference>
<proteinExistence type="inferred from homology"/>
<dbReference type="InterPro" id="IPR059104">
    <property type="entry name" value="Beta-prop_EIPR1-like"/>
</dbReference>
<dbReference type="PROSITE" id="PS50082">
    <property type="entry name" value="WD_REPEATS_2"/>
    <property type="match status" value="1"/>
</dbReference>
<gene>
    <name evidence="6" type="ORF">ACHHYP_13756</name>
</gene>
<evidence type="ECO:0000259" key="5">
    <source>
        <dbReference type="Pfam" id="PF23609"/>
    </source>
</evidence>
<feature type="repeat" description="WD" evidence="4">
    <location>
        <begin position="209"/>
        <end position="251"/>
    </location>
</feature>
<evidence type="ECO:0000256" key="4">
    <source>
        <dbReference type="PROSITE-ProRule" id="PRU00221"/>
    </source>
</evidence>
<sequence>MFGQAASYEAKRITRCVDAIHGESDQQRFVIGTCSPSTKKPNQLHLLDANLGLLRAYSHASPLQHFATCPLPQRAHSILTTFTSERNEPTFALWKLENVEDPAATTADAPAPMTLTTQTTMESPIYKTIWNPHEDNGGAAIASLNASSVITWAQTNDSCKDVTKLQIGDGVQLGGLTWDPHHRHQVTATVDDAIQSWDLRSGKVAHGITEAHLACVRDVDYNPNKPYYIASGGDDGKVKFWDLRKPQAALLTLAGHSHWYTASRESCLDRLHRVWCVKYNRFHDQLVLSSSSDSVVNLWRVSSISSAPLLEMDDSESEAGVDVGDAKIKSYEEHEDSVYSVAWGSADSWLFASVSYSGRVVLNQVPSTEKYRILL</sequence>
<dbReference type="PANTHER" id="PTHR14205:SF15">
    <property type="entry name" value="EARP AND GARP COMPLEX-INTERACTING PROTEIN 1"/>
    <property type="match status" value="1"/>
</dbReference>